<evidence type="ECO:0000256" key="1">
    <source>
        <dbReference type="ARBA" id="ARBA00001031"/>
    </source>
</evidence>
<dbReference type="PROSITE" id="PS51464">
    <property type="entry name" value="SIS"/>
    <property type="match status" value="2"/>
</dbReference>
<keyword evidence="4" id="KW-0808">Transferase</keyword>
<comment type="catalytic activity">
    <reaction evidence="1">
        <text>D-fructose 6-phosphate + L-glutamine = D-glucosamine 6-phosphate + L-glutamate</text>
        <dbReference type="Rhea" id="RHEA:13237"/>
        <dbReference type="ChEBI" id="CHEBI:29985"/>
        <dbReference type="ChEBI" id="CHEBI:58359"/>
        <dbReference type="ChEBI" id="CHEBI:58725"/>
        <dbReference type="ChEBI" id="CHEBI:61527"/>
        <dbReference type="EC" id="2.6.1.16"/>
    </reaction>
</comment>
<evidence type="ECO:0000256" key="3">
    <source>
        <dbReference type="ARBA" id="ARBA00022576"/>
    </source>
</evidence>
<evidence type="ECO:0000256" key="6">
    <source>
        <dbReference type="ARBA" id="ARBA00022962"/>
    </source>
</evidence>
<dbReference type="GO" id="GO:0006487">
    <property type="term" value="P:protein N-linked glycosylation"/>
    <property type="evidence" value="ECO:0007669"/>
    <property type="project" value="TreeGrafter"/>
</dbReference>
<dbReference type="GO" id="GO:0006047">
    <property type="term" value="P:UDP-N-acetylglucosamine metabolic process"/>
    <property type="evidence" value="ECO:0007669"/>
    <property type="project" value="TreeGrafter"/>
</dbReference>
<dbReference type="Pfam" id="PF01380">
    <property type="entry name" value="SIS"/>
    <property type="match status" value="2"/>
</dbReference>
<evidence type="ECO:0000256" key="4">
    <source>
        <dbReference type="ARBA" id="ARBA00022679"/>
    </source>
</evidence>
<dbReference type="GO" id="GO:0004360">
    <property type="term" value="F:glutamine-fructose-6-phosphate transaminase (isomerizing) activity"/>
    <property type="evidence" value="ECO:0007669"/>
    <property type="project" value="UniProtKB-EC"/>
</dbReference>
<evidence type="ECO:0000259" key="7">
    <source>
        <dbReference type="PROSITE" id="PS51278"/>
    </source>
</evidence>
<evidence type="ECO:0000313" key="9">
    <source>
        <dbReference type="EMBL" id="QHS84598.1"/>
    </source>
</evidence>
<organism evidence="9">
    <name type="scientific">viral metagenome</name>
    <dbReference type="NCBI Taxonomy" id="1070528"/>
    <lineage>
        <taxon>unclassified sequences</taxon>
        <taxon>metagenomes</taxon>
        <taxon>organismal metagenomes</taxon>
    </lineage>
</organism>
<dbReference type="EC" id="2.6.1.16" evidence="2"/>
<dbReference type="GO" id="GO:0006002">
    <property type="term" value="P:fructose 6-phosphate metabolic process"/>
    <property type="evidence" value="ECO:0007669"/>
    <property type="project" value="TreeGrafter"/>
</dbReference>
<evidence type="ECO:0000259" key="8">
    <source>
        <dbReference type="PROSITE" id="PS51464"/>
    </source>
</evidence>
<dbReference type="EMBL" id="MN738809">
    <property type="protein sequence ID" value="QHS84598.1"/>
    <property type="molecule type" value="Genomic_DNA"/>
</dbReference>
<dbReference type="Pfam" id="PF13522">
    <property type="entry name" value="GATase_6"/>
    <property type="match status" value="1"/>
</dbReference>
<feature type="domain" description="SIS" evidence="8">
    <location>
        <begin position="455"/>
        <end position="593"/>
    </location>
</feature>
<dbReference type="GO" id="GO:0097367">
    <property type="term" value="F:carbohydrate derivative binding"/>
    <property type="evidence" value="ECO:0007669"/>
    <property type="project" value="InterPro"/>
</dbReference>
<proteinExistence type="predicted"/>
<dbReference type="CDD" id="cd05008">
    <property type="entry name" value="SIS_GlmS_GlmD_1"/>
    <property type="match status" value="1"/>
</dbReference>
<keyword evidence="6" id="KW-0315">Glutamine amidotransferase</keyword>
<dbReference type="InterPro" id="IPR017932">
    <property type="entry name" value="GATase_2_dom"/>
</dbReference>
<dbReference type="InterPro" id="IPR001347">
    <property type="entry name" value="SIS_dom"/>
</dbReference>
<evidence type="ECO:0000256" key="5">
    <source>
        <dbReference type="ARBA" id="ARBA00022737"/>
    </source>
</evidence>
<dbReference type="InterPro" id="IPR005855">
    <property type="entry name" value="GFAT"/>
</dbReference>
<keyword evidence="3" id="KW-0032">Aminotransferase</keyword>
<dbReference type="InterPro" id="IPR046348">
    <property type="entry name" value="SIS_dom_sf"/>
</dbReference>
<dbReference type="SUPFAM" id="SSF56235">
    <property type="entry name" value="N-terminal nucleophile aminohydrolases (Ntn hydrolases)"/>
    <property type="match status" value="1"/>
</dbReference>
<keyword evidence="5" id="KW-0677">Repeat</keyword>
<dbReference type="NCBIfam" id="NF001484">
    <property type="entry name" value="PRK00331.1"/>
    <property type="match status" value="1"/>
</dbReference>
<dbReference type="InterPro" id="IPR035490">
    <property type="entry name" value="GlmS/FrlB_SIS"/>
</dbReference>
<dbReference type="Gene3D" id="3.60.20.10">
    <property type="entry name" value="Glutamine Phosphoribosylpyrophosphate, subunit 1, domain 1"/>
    <property type="match status" value="1"/>
</dbReference>
<reference evidence="9" key="1">
    <citation type="journal article" date="2020" name="Nature">
        <title>Giant virus diversity and host interactions through global metagenomics.</title>
        <authorList>
            <person name="Schulz F."/>
            <person name="Roux S."/>
            <person name="Paez-Espino D."/>
            <person name="Jungbluth S."/>
            <person name="Walsh D.A."/>
            <person name="Denef V.J."/>
            <person name="McMahon K.D."/>
            <person name="Konstantinidis K.T."/>
            <person name="Eloe-Fadrosh E.A."/>
            <person name="Kyrpides N.C."/>
            <person name="Woyke T."/>
        </authorList>
    </citation>
    <scope>NUCLEOTIDE SEQUENCE</scope>
    <source>
        <strain evidence="9">GVMAG-S-ERX556022-25</strain>
    </source>
</reference>
<dbReference type="InterPro" id="IPR029055">
    <property type="entry name" value="Ntn_hydrolases_N"/>
</dbReference>
<dbReference type="SUPFAM" id="SSF53697">
    <property type="entry name" value="SIS domain"/>
    <property type="match status" value="1"/>
</dbReference>
<feature type="domain" description="Glutamine amidotransferase type-2" evidence="7">
    <location>
        <begin position="2"/>
        <end position="223"/>
    </location>
</feature>
<dbReference type="InterPro" id="IPR035466">
    <property type="entry name" value="GlmS/AgaS_SIS"/>
</dbReference>
<dbReference type="AlphaFoldDB" id="A0A6C0AXV1"/>
<dbReference type="Gene3D" id="3.40.50.10490">
    <property type="entry name" value="Glucose-6-phosphate isomerase like protein, domain 1"/>
    <property type="match status" value="2"/>
</dbReference>
<sequence>MCGITAFLSKNNENIIPLILKSLSIIQNRGYDSAGIAMNSGEWNIYKYASNDSVNSMDKLHENVNDKFSHIAIGHTRWATHGAKTDNNSHPHISMHKNIILVHNGIINNFQELKTKLINKGYKFYSDTDSEVIANLLEYYILENYSIILAIECLRKELSGTWALAIIYTLEPEKIFITRHGSPLILGMDDNNIICCSELSGLIGLVYNYIIIDNHDIITISKDGYHANNIYETKSINNIAIRDSPAPYEHWTIREIYDQPHTLSGAFNNGARIMNNDIILGGLNNMKNILENNKIEHLLVLGCGTSYHASMFAKYYFNNFTTIQSFDASEFNSKDIPKKGIVLSIICSQSGETRDLIKCIDICKKKKCILLGVVNVVDSLIARSVDFGVYLNAGSEIAVASTKSFTSMLIVLSLIGMWFNDKYMNIPIITTLRSLPGKVEELLSDTIFKDKCFDIINFINDKNIQSIFILGKEKMFPVSKEIALKIKEITYIHAEGYSAGSLKHGPFALLDKKTLTFLLIDENNTDSLTSTFYEINSRDTYCYIISDNDKLNITNNILILPKILHYQEIIFSIALQYLSYNLSISRDINPDKPRNLAKVVTVE</sequence>
<dbReference type="PANTHER" id="PTHR10937:SF0">
    <property type="entry name" value="GLUTAMINE--FRUCTOSE-6-PHOSPHATE TRANSAMINASE (ISOMERIZING)"/>
    <property type="match status" value="1"/>
</dbReference>
<dbReference type="NCBIfam" id="TIGR01135">
    <property type="entry name" value="glmS"/>
    <property type="match status" value="1"/>
</dbReference>
<protein>
    <recommendedName>
        <fullName evidence="2">glutamine--fructose-6-phosphate transaminase (isomerizing)</fullName>
        <ecNumber evidence="2">2.6.1.16</ecNumber>
    </recommendedName>
</protein>
<dbReference type="PANTHER" id="PTHR10937">
    <property type="entry name" value="GLUCOSAMINE--FRUCTOSE-6-PHOSPHATE AMINOTRANSFERASE, ISOMERIZING"/>
    <property type="match status" value="1"/>
</dbReference>
<dbReference type="CDD" id="cd05009">
    <property type="entry name" value="SIS_GlmS_GlmD_2"/>
    <property type="match status" value="1"/>
</dbReference>
<dbReference type="PROSITE" id="PS51278">
    <property type="entry name" value="GATASE_TYPE_2"/>
    <property type="match status" value="1"/>
</dbReference>
<accession>A0A6C0AXV1</accession>
<evidence type="ECO:0000256" key="2">
    <source>
        <dbReference type="ARBA" id="ARBA00012916"/>
    </source>
</evidence>
<feature type="domain" description="SIS" evidence="8">
    <location>
        <begin position="286"/>
        <end position="429"/>
    </location>
</feature>
<name>A0A6C0AXV1_9ZZZZ</name>